<evidence type="ECO:0000256" key="6">
    <source>
        <dbReference type="ARBA" id="ARBA00022989"/>
    </source>
</evidence>
<comment type="subcellular location">
    <subcellularLocation>
        <location evidence="1">Cell membrane</location>
        <topology evidence="1">Multi-pass membrane protein</topology>
    </subcellularLocation>
    <subcellularLocation>
        <location evidence="8">Membrane</location>
        <topology evidence="8">Multi-pass membrane protein</topology>
    </subcellularLocation>
</comment>
<dbReference type="Proteomes" id="UP001595476">
    <property type="component" value="Unassembled WGS sequence"/>
</dbReference>
<evidence type="ECO:0000313" key="12">
    <source>
        <dbReference type="Proteomes" id="UP001595476"/>
    </source>
</evidence>
<feature type="domain" description="MotA/TolQ/ExbB proton channel" evidence="10">
    <location>
        <begin position="87"/>
        <end position="188"/>
    </location>
</feature>
<keyword evidence="3" id="KW-1003">Cell membrane</keyword>
<evidence type="ECO:0000256" key="2">
    <source>
        <dbReference type="ARBA" id="ARBA00022448"/>
    </source>
</evidence>
<proteinExistence type="inferred from homology"/>
<evidence type="ECO:0000256" key="4">
    <source>
        <dbReference type="ARBA" id="ARBA00022692"/>
    </source>
</evidence>
<feature type="transmembrane region" description="Helical" evidence="9">
    <location>
        <begin position="13"/>
        <end position="34"/>
    </location>
</feature>
<evidence type="ECO:0000259" key="10">
    <source>
        <dbReference type="Pfam" id="PF01618"/>
    </source>
</evidence>
<feature type="transmembrane region" description="Helical" evidence="9">
    <location>
        <begin position="109"/>
        <end position="130"/>
    </location>
</feature>
<dbReference type="PANTHER" id="PTHR30625:SF15">
    <property type="entry name" value="BIOPOLYMER TRANSPORT PROTEIN EXBB"/>
    <property type="match status" value="1"/>
</dbReference>
<evidence type="ECO:0000256" key="9">
    <source>
        <dbReference type="SAM" id="Phobius"/>
    </source>
</evidence>
<keyword evidence="7 9" id="KW-0472">Membrane</keyword>
<keyword evidence="12" id="KW-1185">Reference proteome</keyword>
<keyword evidence="5 8" id="KW-0653">Protein transport</keyword>
<evidence type="ECO:0000256" key="1">
    <source>
        <dbReference type="ARBA" id="ARBA00004651"/>
    </source>
</evidence>
<dbReference type="InterPro" id="IPR050790">
    <property type="entry name" value="ExbB/TolQ_transport"/>
</dbReference>
<keyword evidence="4 9" id="KW-0812">Transmembrane</keyword>
<protein>
    <submittedName>
        <fullName evidence="11">MotA/TolQ/ExbB proton channel family protein</fullName>
    </submittedName>
</protein>
<dbReference type="EMBL" id="JBHRSZ010000004">
    <property type="protein sequence ID" value="MFC3151364.1"/>
    <property type="molecule type" value="Genomic_DNA"/>
</dbReference>
<sequence length="223" mass="24125">MSLEIIQQQLGPLAIPMLVLSLLVFIILIERFCVLAHASLRRRSSPLSKVADGASSSEPSKRLIRMPLITAEGIQLLAEHTEQTKPIREEISGIWLLQKKRKLSSGLRFLQVIAVLAPLLGLFGTVLGLIKVFDDLSVVTGAIEPSMLAEGLGLAMYTTAAGLLIAVPAVAGAHCYAMWVDRLINHAEHVMNHFNLMLEGVSVSDCSHPMGELTNASLKESIA</sequence>
<dbReference type="PANTHER" id="PTHR30625">
    <property type="entry name" value="PROTEIN TOLQ"/>
    <property type="match status" value="1"/>
</dbReference>
<evidence type="ECO:0000313" key="11">
    <source>
        <dbReference type="EMBL" id="MFC3151364.1"/>
    </source>
</evidence>
<keyword evidence="6 9" id="KW-1133">Transmembrane helix</keyword>
<evidence type="ECO:0000256" key="3">
    <source>
        <dbReference type="ARBA" id="ARBA00022475"/>
    </source>
</evidence>
<evidence type="ECO:0000256" key="5">
    <source>
        <dbReference type="ARBA" id="ARBA00022927"/>
    </source>
</evidence>
<organism evidence="11 12">
    <name type="scientific">Litoribrevibacter euphylliae</name>
    <dbReference type="NCBI Taxonomy" id="1834034"/>
    <lineage>
        <taxon>Bacteria</taxon>
        <taxon>Pseudomonadati</taxon>
        <taxon>Pseudomonadota</taxon>
        <taxon>Gammaproteobacteria</taxon>
        <taxon>Oceanospirillales</taxon>
        <taxon>Oceanospirillaceae</taxon>
        <taxon>Litoribrevibacter</taxon>
    </lineage>
</organism>
<gene>
    <name evidence="11" type="ORF">ACFOEK_10040</name>
</gene>
<keyword evidence="2 8" id="KW-0813">Transport</keyword>
<evidence type="ECO:0000256" key="7">
    <source>
        <dbReference type="ARBA" id="ARBA00023136"/>
    </source>
</evidence>
<name>A0ABV7HBW1_9GAMM</name>
<comment type="similarity">
    <text evidence="8">Belongs to the exbB/tolQ family.</text>
</comment>
<reference evidence="12" key="1">
    <citation type="journal article" date="2019" name="Int. J. Syst. Evol. Microbiol.">
        <title>The Global Catalogue of Microorganisms (GCM) 10K type strain sequencing project: providing services to taxonomists for standard genome sequencing and annotation.</title>
        <authorList>
            <consortium name="The Broad Institute Genomics Platform"/>
            <consortium name="The Broad Institute Genome Sequencing Center for Infectious Disease"/>
            <person name="Wu L."/>
            <person name="Ma J."/>
        </authorList>
    </citation>
    <scope>NUCLEOTIDE SEQUENCE [LARGE SCALE GENOMIC DNA]</scope>
    <source>
        <strain evidence="12">KCTC 52438</strain>
    </source>
</reference>
<accession>A0ABV7HBW1</accession>
<comment type="caution">
    <text evidence="11">The sequence shown here is derived from an EMBL/GenBank/DDBJ whole genome shotgun (WGS) entry which is preliminary data.</text>
</comment>
<feature type="transmembrane region" description="Helical" evidence="9">
    <location>
        <begin position="154"/>
        <end position="179"/>
    </location>
</feature>
<dbReference type="RefSeq" id="WP_386719984.1">
    <property type="nucleotide sequence ID" value="NZ_JBHRSZ010000004.1"/>
</dbReference>
<dbReference type="Pfam" id="PF01618">
    <property type="entry name" value="MotA_ExbB"/>
    <property type="match status" value="1"/>
</dbReference>
<evidence type="ECO:0000256" key="8">
    <source>
        <dbReference type="RuleBase" id="RU004057"/>
    </source>
</evidence>
<dbReference type="InterPro" id="IPR002898">
    <property type="entry name" value="MotA_ExbB_proton_chnl"/>
</dbReference>